<proteinExistence type="predicted"/>
<accession>A0A1Y2CLB0</accession>
<organism evidence="2 3">
    <name type="scientific">Rhizoclosmatium globosum</name>
    <dbReference type="NCBI Taxonomy" id="329046"/>
    <lineage>
        <taxon>Eukaryota</taxon>
        <taxon>Fungi</taxon>
        <taxon>Fungi incertae sedis</taxon>
        <taxon>Chytridiomycota</taxon>
        <taxon>Chytridiomycota incertae sedis</taxon>
        <taxon>Chytridiomycetes</taxon>
        <taxon>Chytridiales</taxon>
        <taxon>Chytriomycetaceae</taxon>
        <taxon>Rhizoclosmatium</taxon>
    </lineage>
</organism>
<dbReference type="Proteomes" id="UP000193642">
    <property type="component" value="Unassembled WGS sequence"/>
</dbReference>
<sequence length="379" mass="41572">MVVLLTLLAVSSGATASLLNTDGIKEPGARISEAPKVPAPIQARVERQLVLWVQAQTHLWYQAERRSDSKHVIVEAAVLPPTGAGCYPLFNNQYTYIETHAQVYQSQCKHLFVCVGSLESILSCDSSLTPACYDDAFDGKATLWKVSIDYQVGVAPDYTIWKRVFGFIRQWQSVSGSVRALDMVQLPDFHLLYRYGLSTICMSRTFNVVSMYACAKLWLVKSIDASPDGTNFIGVGMDNLVYLRSGLHGSWNRIQTAGEVVDVTILLDESILGTAPDGTLWTLNSPSAPWVKVPNGCCVIRTSLTRTGIIIGVGPDNKLYQKVNLQAPWVLVPGSGSVISVSYYKSLPQVNILLGMLLIILLGQAAEFWLGHGSRYLPT</sequence>
<dbReference type="AlphaFoldDB" id="A0A1Y2CLB0"/>
<protein>
    <submittedName>
        <fullName evidence="2">Uncharacterized protein</fullName>
    </submittedName>
</protein>
<evidence type="ECO:0000313" key="2">
    <source>
        <dbReference type="EMBL" id="ORY47808.1"/>
    </source>
</evidence>
<feature type="signal peptide" evidence="1">
    <location>
        <begin position="1"/>
        <end position="16"/>
    </location>
</feature>
<evidence type="ECO:0000256" key="1">
    <source>
        <dbReference type="SAM" id="SignalP"/>
    </source>
</evidence>
<keyword evidence="1" id="KW-0732">Signal</keyword>
<feature type="chain" id="PRO_5012101487" evidence="1">
    <location>
        <begin position="17"/>
        <end position="379"/>
    </location>
</feature>
<evidence type="ECO:0000313" key="3">
    <source>
        <dbReference type="Proteomes" id="UP000193642"/>
    </source>
</evidence>
<dbReference type="EMBL" id="MCGO01000013">
    <property type="protein sequence ID" value="ORY47808.1"/>
    <property type="molecule type" value="Genomic_DNA"/>
</dbReference>
<dbReference type="OrthoDB" id="10058901at2759"/>
<reference evidence="2 3" key="1">
    <citation type="submission" date="2016-07" db="EMBL/GenBank/DDBJ databases">
        <title>Pervasive Adenine N6-methylation of Active Genes in Fungi.</title>
        <authorList>
            <consortium name="DOE Joint Genome Institute"/>
            <person name="Mondo S.J."/>
            <person name="Dannebaum R.O."/>
            <person name="Kuo R.C."/>
            <person name="Labutti K."/>
            <person name="Haridas S."/>
            <person name="Kuo A."/>
            <person name="Salamov A."/>
            <person name="Ahrendt S.R."/>
            <person name="Lipzen A."/>
            <person name="Sullivan W."/>
            <person name="Andreopoulos W.B."/>
            <person name="Clum A."/>
            <person name="Lindquist E."/>
            <person name="Daum C."/>
            <person name="Ramamoorthy G.K."/>
            <person name="Gryganskyi A."/>
            <person name="Culley D."/>
            <person name="Magnuson J.K."/>
            <person name="James T.Y."/>
            <person name="O'Malley M.A."/>
            <person name="Stajich J.E."/>
            <person name="Spatafora J.W."/>
            <person name="Visel A."/>
            <person name="Grigoriev I.V."/>
        </authorList>
    </citation>
    <scope>NUCLEOTIDE SEQUENCE [LARGE SCALE GENOMIC DNA]</scope>
    <source>
        <strain evidence="2 3">JEL800</strain>
    </source>
</reference>
<name>A0A1Y2CLB0_9FUNG</name>
<comment type="caution">
    <text evidence="2">The sequence shown here is derived from an EMBL/GenBank/DDBJ whole genome shotgun (WGS) entry which is preliminary data.</text>
</comment>
<gene>
    <name evidence="2" type="ORF">BCR33DRAFT_806568</name>
</gene>
<keyword evidence="3" id="KW-1185">Reference proteome</keyword>